<evidence type="ECO:0000313" key="1">
    <source>
        <dbReference type="EMBL" id="OHE96002.1"/>
    </source>
</evidence>
<dbReference type="AlphaFoldDB" id="A0A1G4B3Y8"/>
<dbReference type="RefSeq" id="XP_022473163.1">
    <property type="nucleotide sequence ID" value="XM_022620325.1"/>
</dbReference>
<dbReference type="STRING" id="1209926.A0A1G4B3Y8"/>
<proteinExistence type="predicted"/>
<name>A0A1G4B3Y8_9PEZI</name>
<dbReference type="Proteomes" id="UP000176998">
    <property type="component" value="Unassembled WGS sequence"/>
</dbReference>
<gene>
    <name evidence="1" type="ORF">CORC01_08695</name>
</gene>
<protein>
    <recommendedName>
        <fullName evidence="3">F-box domain-containing protein</fullName>
    </recommendedName>
</protein>
<evidence type="ECO:0000313" key="2">
    <source>
        <dbReference type="Proteomes" id="UP000176998"/>
    </source>
</evidence>
<keyword evidence="2" id="KW-1185">Reference proteome</keyword>
<comment type="caution">
    <text evidence="1">The sequence shown here is derived from an EMBL/GenBank/DDBJ whole genome shotgun (WGS) entry which is preliminary data.</text>
</comment>
<dbReference type="EMBL" id="MJBS01000075">
    <property type="protein sequence ID" value="OHE96002.1"/>
    <property type="molecule type" value="Genomic_DNA"/>
</dbReference>
<dbReference type="GeneID" id="34561835"/>
<dbReference type="OrthoDB" id="5304511at2759"/>
<sequence length="335" mass="36771">MGESSISCAPSCPLESLPADLLLAILPFLESLRDFGALINASPSLRRFFVAEQRRVIQQIVHCDAAPMIKGAVALAVTPRASTSLSVHATDVVGATKAYASFREYLDANAVDTSIVSADHLTTAIECDAVARDFADLFAVVQRHQLRAVDSKAANAVTTDERDRIALACLRYQLLTQTICARMEQIAGIHDFMGRLHGFLVSYDDTIEPNTQHEVYDVEMFRQTLRRALRRGPETVKIFAAALKDVKHVSAPEYIKGGYHVPSDVIPEVLRRRNVTVYSALSHDYNVRRLRDAIYRHEESLPAITTGGSAIGPSFAPFAFDPGVGKIDAVVDKFS</sequence>
<evidence type="ECO:0008006" key="3">
    <source>
        <dbReference type="Google" id="ProtNLM"/>
    </source>
</evidence>
<accession>A0A1G4B3Y8</accession>
<reference evidence="1 2" key="1">
    <citation type="submission" date="2016-09" db="EMBL/GenBank/DDBJ databases">
        <authorList>
            <person name="Capua I."/>
            <person name="De Benedictis P."/>
            <person name="Joannis T."/>
            <person name="Lombin L.H."/>
            <person name="Cattoli G."/>
        </authorList>
    </citation>
    <scope>NUCLEOTIDE SEQUENCE [LARGE SCALE GENOMIC DNA]</scope>
    <source>
        <strain evidence="1 2">IMI 309357</strain>
    </source>
</reference>
<organism evidence="1 2">
    <name type="scientific">Colletotrichum orchidophilum</name>
    <dbReference type="NCBI Taxonomy" id="1209926"/>
    <lineage>
        <taxon>Eukaryota</taxon>
        <taxon>Fungi</taxon>
        <taxon>Dikarya</taxon>
        <taxon>Ascomycota</taxon>
        <taxon>Pezizomycotina</taxon>
        <taxon>Sordariomycetes</taxon>
        <taxon>Hypocreomycetidae</taxon>
        <taxon>Glomerellales</taxon>
        <taxon>Glomerellaceae</taxon>
        <taxon>Colletotrichum</taxon>
    </lineage>
</organism>